<protein>
    <submittedName>
        <fullName evidence="2">Uncharacterized protein</fullName>
    </submittedName>
</protein>
<feature type="region of interest" description="Disordered" evidence="1">
    <location>
        <begin position="1"/>
        <end position="37"/>
    </location>
</feature>
<sequence>EKKAENSGKEAVSKKRTRKGLDEKSVKRQKLEDDAEKEELRACLEIVQDDDSIVRSDGSTKNYKIFSAMLDDFDRQYVLDLYRLVKERFETTSPEGYDIFLWGNLMTLFKPKNRYPLTQEMLSRMFSKRLEVDHECEMAYELISLGDIFGIKKLLGVVEVTAASYEVTTAGYGFYCCKCNLPPVKRTVDGVEQTYTPTTAEEKLARNNELKARGTLLMALPNKHQLNFNSYKNPKSLMEEIEKRFEGGLDQTYDMLQKLISQLEILGETISQEDMNLKLLRSLPLEWKTSNLIWRNKPYLETLSMDDLYNNMKIYETEVKGSSSSSQNSQNMAFVSSNNSSSTNQTQSSNSTNIDSLSGSMIYFFFANQSNSPQLDNKGLQQINADDLEDMNLKWQMAMLTMRARRFLNGKKAESNGKESVSKKRTRKGLDEKSVKRQKLEDDAKKEELRACLEIVQDDDSVVNIESLATKYPIVDWKTHILSEYMFYYQIIRSDGSTKN</sequence>
<organism evidence="2">
    <name type="scientific">Tanacetum cinerariifolium</name>
    <name type="common">Dalmatian daisy</name>
    <name type="synonym">Chrysanthemum cinerariifolium</name>
    <dbReference type="NCBI Taxonomy" id="118510"/>
    <lineage>
        <taxon>Eukaryota</taxon>
        <taxon>Viridiplantae</taxon>
        <taxon>Streptophyta</taxon>
        <taxon>Embryophyta</taxon>
        <taxon>Tracheophyta</taxon>
        <taxon>Spermatophyta</taxon>
        <taxon>Magnoliopsida</taxon>
        <taxon>eudicotyledons</taxon>
        <taxon>Gunneridae</taxon>
        <taxon>Pentapetalae</taxon>
        <taxon>asterids</taxon>
        <taxon>campanulids</taxon>
        <taxon>Asterales</taxon>
        <taxon>Asteraceae</taxon>
        <taxon>Asteroideae</taxon>
        <taxon>Anthemideae</taxon>
        <taxon>Anthemidinae</taxon>
        <taxon>Tanacetum</taxon>
    </lineage>
</organism>
<dbReference type="Pfam" id="PF14223">
    <property type="entry name" value="Retrotran_gag_2"/>
    <property type="match status" value="1"/>
</dbReference>
<evidence type="ECO:0000256" key="1">
    <source>
        <dbReference type="SAM" id="MobiDB-lite"/>
    </source>
</evidence>
<accession>A0A699H8I4</accession>
<comment type="caution">
    <text evidence="2">The sequence shown here is derived from an EMBL/GenBank/DDBJ whole genome shotgun (WGS) entry which is preliminary data.</text>
</comment>
<evidence type="ECO:0000313" key="2">
    <source>
        <dbReference type="EMBL" id="GEX55166.1"/>
    </source>
</evidence>
<feature type="region of interest" description="Disordered" evidence="1">
    <location>
        <begin position="409"/>
        <end position="441"/>
    </location>
</feature>
<feature type="compositionally biased region" description="Low complexity" evidence="1">
    <location>
        <begin position="322"/>
        <end position="352"/>
    </location>
</feature>
<proteinExistence type="predicted"/>
<reference evidence="2" key="1">
    <citation type="journal article" date="2019" name="Sci. Rep.">
        <title>Draft genome of Tanacetum cinerariifolium, the natural source of mosquito coil.</title>
        <authorList>
            <person name="Yamashiro T."/>
            <person name="Shiraishi A."/>
            <person name="Satake H."/>
            <person name="Nakayama K."/>
        </authorList>
    </citation>
    <scope>NUCLEOTIDE SEQUENCE</scope>
</reference>
<feature type="non-terminal residue" evidence="2">
    <location>
        <position position="1"/>
    </location>
</feature>
<gene>
    <name evidence="2" type="ORF">Tci_327141</name>
</gene>
<feature type="compositionally biased region" description="Basic and acidic residues" evidence="1">
    <location>
        <begin position="411"/>
        <end position="441"/>
    </location>
</feature>
<name>A0A699H8I4_TANCI</name>
<dbReference type="EMBL" id="BKCJ010115115">
    <property type="protein sequence ID" value="GEX55166.1"/>
    <property type="molecule type" value="Genomic_DNA"/>
</dbReference>
<dbReference type="AlphaFoldDB" id="A0A699H8I4"/>
<feature type="region of interest" description="Disordered" evidence="1">
    <location>
        <begin position="321"/>
        <end position="352"/>
    </location>
</feature>